<dbReference type="InterPro" id="IPR057244">
    <property type="entry name" value="GAIN_B"/>
</dbReference>
<sequence>MTPKRWIVWIFFASLLWIFLGVVVEGDPGSRVTKTKQYFKCVTPCIVADDFTCIVRAKQKENSTSPALFVFLNKTTGMQRVLPELSSRGTFYFLDLKNWHTKWNASMYFLHGNCSQSFHTLKGGTDTSIQSKPISHPHCDNYKTEDAPVGSAKKTGLCQVSCFNLKTICAKSEGEHCDQSERNSKKDYTVKVTAENTNCCVNAVKQPDRKISLETPNEDTGEEGEDINAQTSVEMMNNVKDLASSLSGSSAALSGADGIKGVIVTETDRDDVEEVSFAYSSPNDSISIVKSGLDTYPRSITVSKEAFEKAFTNAKYVFAAVLRFPNFTRDELNSTILDNEVLAVDMGVNITNLTDKINIHFKNVKYDGIPSCRSWNSEGVRPHWIDDGCETVISDGSITCQCSHLTFFSILLTPLNETISIPDLNNLTTITQVGCGLSMFFLCIALFMHYLLRKTKATITTKILIHLLWAMLLLNLTFLINASVANLNHTVGCKIMAAAMHYFMLATLTWFAMQAFHLCLQMYSGGNILIKRYVLKVSVTSWGIPSLIVIVLLSVDKYGQQVIHTDEGANNVKMCWITDGDVQYIVNIGYYVLIFVFTFSTLVIILTWFFCLKKTNSESPQGNRSGINMMTVMGLCCLLGITWAFALFAYDELRIPSYYIFTVLNSFQGFFLFIYYYTNSNVKATNSQSAGVSSSSSNTTANTLGKGLSFLENPYNNLPAKKPQASEDG</sequence>
<dbReference type="InterPro" id="IPR000203">
    <property type="entry name" value="GPS"/>
</dbReference>
<feature type="chain" id="PRO_5043675327" evidence="7">
    <location>
        <begin position="27"/>
        <end position="729"/>
    </location>
</feature>
<feature type="transmembrane region" description="Helical" evidence="6">
    <location>
        <begin position="632"/>
        <end position="650"/>
    </location>
</feature>
<feature type="transmembrane region" description="Helical" evidence="6">
    <location>
        <begin position="533"/>
        <end position="555"/>
    </location>
</feature>
<dbReference type="GO" id="GO:0007189">
    <property type="term" value="P:adenylate cyclase-activating G protein-coupled receptor signaling pathway"/>
    <property type="evidence" value="ECO:0007669"/>
    <property type="project" value="TreeGrafter"/>
</dbReference>
<evidence type="ECO:0000256" key="4">
    <source>
        <dbReference type="ARBA" id="ARBA00023136"/>
    </source>
</evidence>
<organism evidence="10 11">
    <name type="scientific">Solea senegalensis</name>
    <name type="common">Senegalese sole</name>
    <dbReference type="NCBI Taxonomy" id="28829"/>
    <lineage>
        <taxon>Eukaryota</taxon>
        <taxon>Metazoa</taxon>
        <taxon>Chordata</taxon>
        <taxon>Craniata</taxon>
        <taxon>Vertebrata</taxon>
        <taxon>Euteleostomi</taxon>
        <taxon>Actinopterygii</taxon>
        <taxon>Neopterygii</taxon>
        <taxon>Teleostei</taxon>
        <taxon>Neoteleostei</taxon>
        <taxon>Acanthomorphata</taxon>
        <taxon>Carangaria</taxon>
        <taxon>Pleuronectiformes</taxon>
        <taxon>Pleuronectoidei</taxon>
        <taxon>Soleidae</taxon>
        <taxon>Solea</taxon>
    </lineage>
</organism>
<evidence type="ECO:0000256" key="5">
    <source>
        <dbReference type="ARBA" id="ARBA00023157"/>
    </source>
</evidence>
<evidence type="ECO:0000313" key="10">
    <source>
        <dbReference type="EMBL" id="KAG7509292.1"/>
    </source>
</evidence>
<keyword evidence="11" id="KW-1185">Reference proteome</keyword>
<keyword evidence="10" id="KW-0675">Receptor</keyword>
<dbReference type="PROSITE" id="PS50261">
    <property type="entry name" value="G_PROTEIN_RECEP_F2_4"/>
    <property type="match status" value="1"/>
</dbReference>
<dbReference type="InterPro" id="IPR017981">
    <property type="entry name" value="GPCR_2-like_7TM"/>
</dbReference>
<dbReference type="InterPro" id="IPR000832">
    <property type="entry name" value="GPCR_2_secretin-like"/>
</dbReference>
<comment type="subcellular location">
    <subcellularLocation>
        <location evidence="1">Membrane</location>
        <topology evidence="1">Multi-pass membrane protein</topology>
    </subcellularLocation>
</comment>
<dbReference type="Pfam" id="PF00002">
    <property type="entry name" value="7tm_2"/>
    <property type="match status" value="1"/>
</dbReference>
<protein>
    <submittedName>
        <fullName evidence="10">Adhesion G-protein coupled receptor G5-like</fullName>
    </submittedName>
</protein>
<feature type="signal peptide" evidence="7">
    <location>
        <begin position="1"/>
        <end position="26"/>
    </location>
</feature>
<feature type="domain" description="G-protein coupled receptors family 2 profile 2" evidence="9">
    <location>
        <begin position="427"/>
        <end position="680"/>
    </location>
</feature>
<gene>
    <name evidence="10" type="ORF">JOB18_040273</name>
</gene>
<dbReference type="Proteomes" id="UP000693946">
    <property type="component" value="Linkage Group LG17"/>
</dbReference>
<feature type="transmembrane region" description="Helical" evidence="6">
    <location>
        <begin position="430"/>
        <end position="451"/>
    </location>
</feature>
<dbReference type="GO" id="GO:0007166">
    <property type="term" value="P:cell surface receptor signaling pathway"/>
    <property type="evidence" value="ECO:0007669"/>
    <property type="project" value="InterPro"/>
</dbReference>
<proteinExistence type="predicted"/>
<feature type="transmembrane region" description="Helical" evidence="6">
    <location>
        <begin position="463"/>
        <end position="483"/>
    </location>
</feature>
<comment type="caution">
    <text evidence="10">The sequence shown here is derived from an EMBL/GenBank/DDBJ whole genome shotgun (WGS) entry which is preliminary data.</text>
</comment>
<dbReference type="PANTHER" id="PTHR12011">
    <property type="entry name" value="ADHESION G-PROTEIN COUPLED RECEPTOR"/>
    <property type="match status" value="1"/>
</dbReference>
<keyword evidence="5" id="KW-1015">Disulfide bond</keyword>
<dbReference type="PROSITE" id="PS50221">
    <property type="entry name" value="GAIN_B"/>
    <property type="match status" value="1"/>
</dbReference>
<dbReference type="GO" id="GO:0004930">
    <property type="term" value="F:G protein-coupled receptor activity"/>
    <property type="evidence" value="ECO:0007669"/>
    <property type="project" value="InterPro"/>
</dbReference>
<feature type="transmembrane region" description="Helical" evidence="6">
    <location>
        <begin position="588"/>
        <end position="611"/>
    </location>
</feature>
<evidence type="ECO:0000313" key="11">
    <source>
        <dbReference type="Proteomes" id="UP000693946"/>
    </source>
</evidence>
<keyword evidence="7" id="KW-0732">Signal</keyword>
<evidence type="ECO:0000256" key="1">
    <source>
        <dbReference type="ARBA" id="ARBA00004141"/>
    </source>
</evidence>
<evidence type="ECO:0000256" key="7">
    <source>
        <dbReference type="SAM" id="SignalP"/>
    </source>
</evidence>
<evidence type="ECO:0000259" key="8">
    <source>
        <dbReference type="PROSITE" id="PS50221"/>
    </source>
</evidence>
<evidence type="ECO:0000256" key="2">
    <source>
        <dbReference type="ARBA" id="ARBA00022692"/>
    </source>
</evidence>
<keyword evidence="4 6" id="KW-0472">Membrane</keyword>
<dbReference type="EMBL" id="JAGKHQ010000009">
    <property type="protein sequence ID" value="KAG7509292.1"/>
    <property type="molecule type" value="Genomic_DNA"/>
</dbReference>
<keyword evidence="3 6" id="KW-1133">Transmembrane helix</keyword>
<dbReference type="GO" id="GO:0005886">
    <property type="term" value="C:plasma membrane"/>
    <property type="evidence" value="ECO:0007669"/>
    <property type="project" value="TreeGrafter"/>
</dbReference>
<keyword evidence="2 6" id="KW-0812">Transmembrane</keyword>
<dbReference type="SMART" id="SM00303">
    <property type="entry name" value="GPS"/>
    <property type="match status" value="1"/>
</dbReference>
<reference evidence="10 11" key="1">
    <citation type="journal article" date="2021" name="Sci. Rep.">
        <title>Chromosome anchoring in Senegalese sole (Solea senegalensis) reveals sex-associated markers and genome rearrangements in flatfish.</title>
        <authorList>
            <person name="Guerrero-Cozar I."/>
            <person name="Gomez-Garrido J."/>
            <person name="Berbel C."/>
            <person name="Martinez-Blanch J.F."/>
            <person name="Alioto T."/>
            <person name="Claros M.G."/>
            <person name="Gagnaire P.A."/>
            <person name="Manchado M."/>
        </authorList>
    </citation>
    <scope>NUCLEOTIDE SEQUENCE [LARGE SCALE GENOMIC DNA]</scope>
    <source>
        <strain evidence="10">Sse05_10M</strain>
    </source>
</reference>
<accession>A0AAV6RY16</accession>
<feature type="transmembrane region" description="Helical" evidence="6">
    <location>
        <begin position="656"/>
        <end position="677"/>
    </location>
</feature>
<evidence type="ECO:0000256" key="6">
    <source>
        <dbReference type="SAM" id="Phobius"/>
    </source>
</evidence>
<dbReference type="PANTHER" id="PTHR12011:SF474">
    <property type="entry name" value="ADHESION G PROTEIN-COUPLED RECEPTOR G11-RELATED"/>
    <property type="match status" value="1"/>
</dbReference>
<name>A0AAV6RY16_SOLSE</name>
<feature type="transmembrane region" description="Helical" evidence="6">
    <location>
        <begin position="495"/>
        <end position="513"/>
    </location>
</feature>
<feature type="domain" description="GAIN-B" evidence="8">
    <location>
        <begin position="275"/>
        <end position="418"/>
    </location>
</feature>
<dbReference type="AlphaFoldDB" id="A0AAV6RY16"/>
<dbReference type="Pfam" id="PF01825">
    <property type="entry name" value="GPS"/>
    <property type="match status" value="1"/>
</dbReference>
<evidence type="ECO:0000259" key="9">
    <source>
        <dbReference type="PROSITE" id="PS50261"/>
    </source>
</evidence>
<evidence type="ECO:0000256" key="3">
    <source>
        <dbReference type="ARBA" id="ARBA00022989"/>
    </source>
</evidence>